<dbReference type="Pfam" id="PF00106">
    <property type="entry name" value="adh_short"/>
    <property type="match status" value="1"/>
</dbReference>
<evidence type="ECO:0000256" key="1">
    <source>
        <dbReference type="ARBA" id="ARBA00006484"/>
    </source>
</evidence>
<evidence type="ECO:0000313" key="5">
    <source>
        <dbReference type="Proteomes" id="UP000051739"/>
    </source>
</evidence>
<comment type="caution">
    <text evidence="4">The sequence shown here is derived from an EMBL/GenBank/DDBJ whole genome shotgun (WGS) entry which is preliminary data.</text>
</comment>
<dbReference type="InterPro" id="IPR050259">
    <property type="entry name" value="SDR"/>
</dbReference>
<dbReference type="InterPro" id="IPR036291">
    <property type="entry name" value="NAD(P)-bd_dom_sf"/>
</dbReference>
<comment type="similarity">
    <text evidence="1 3">Belongs to the short-chain dehydrogenases/reductases (SDR) family.</text>
</comment>
<dbReference type="PRINTS" id="PR00081">
    <property type="entry name" value="GDHRDH"/>
</dbReference>
<protein>
    <submittedName>
        <fullName evidence="4">3-oxoacyl-[acyl-carrier protein] reductase</fullName>
    </submittedName>
</protein>
<dbReference type="Proteomes" id="UP000051739">
    <property type="component" value="Unassembled WGS sequence"/>
</dbReference>
<evidence type="ECO:0000313" key="4">
    <source>
        <dbReference type="EMBL" id="KRM01932.1"/>
    </source>
</evidence>
<dbReference type="GO" id="GO:0016491">
    <property type="term" value="F:oxidoreductase activity"/>
    <property type="evidence" value="ECO:0007669"/>
    <property type="project" value="UniProtKB-KW"/>
</dbReference>
<dbReference type="PROSITE" id="PS00061">
    <property type="entry name" value="ADH_SHORT"/>
    <property type="match status" value="1"/>
</dbReference>
<sequence length="254" mass="27000">MKMTRPTAIITGGSRGIGAAMADKLGELGYNVVLDYHLDSSKEKAEAVAKSLEEKYGVETLVVQSDVSQYDDCVHLVQATVDKFGDQIDCLVNNAGITNNSNWIDIKPEAYERVIAINLMSALHMTHLVLPYMVNHADKDHQCNIVSTTSVGGLTGVINQADYCASKSGLIGLTRGLSLEYAGKGIRVNAIAPGMIMTDMLRGVNQDELKALSATIPQGYIGDVSDIAGALGYLLTASYVTGQVLSPNGGFVLS</sequence>
<dbReference type="PANTHER" id="PTHR42879">
    <property type="entry name" value="3-OXOACYL-(ACYL-CARRIER-PROTEIN) REDUCTASE"/>
    <property type="match status" value="1"/>
</dbReference>
<keyword evidence="5" id="KW-1185">Reference proteome</keyword>
<reference evidence="4 5" key="1">
    <citation type="journal article" date="2015" name="Genome Announc.">
        <title>Expanding the biotechnology potential of lactobacilli through comparative genomics of 213 strains and associated genera.</title>
        <authorList>
            <person name="Sun Z."/>
            <person name="Harris H.M."/>
            <person name="McCann A."/>
            <person name="Guo C."/>
            <person name="Argimon S."/>
            <person name="Zhang W."/>
            <person name="Yang X."/>
            <person name="Jeffery I.B."/>
            <person name="Cooney J.C."/>
            <person name="Kagawa T.F."/>
            <person name="Liu W."/>
            <person name="Song Y."/>
            <person name="Salvetti E."/>
            <person name="Wrobel A."/>
            <person name="Rasinkangas P."/>
            <person name="Parkhill J."/>
            <person name="Rea M.C."/>
            <person name="O'Sullivan O."/>
            <person name="Ritari J."/>
            <person name="Douillard F.P."/>
            <person name="Paul Ross R."/>
            <person name="Yang R."/>
            <person name="Briner A.E."/>
            <person name="Felis G.E."/>
            <person name="de Vos W.M."/>
            <person name="Barrangou R."/>
            <person name="Klaenhammer T.R."/>
            <person name="Caufield P.W."/>
            <person name="Cui Y."/>
            <person name="Zhang H."/>
            <person name="O'Toole P.W."/>
        </authorList>
    </citation>
    <scope>NUCLEOTIDE SEQUENCE [LARGE SCALE GENOMIC DNA]</scope>
    <source>
        <strain evidence="4 5">DSM 16045</strain>
    </source>
</reference>
<proteinExistence type="inferred from homology"/>
<dbReference type="SUPFAM" id="SSF51735">
    <property type="entry name" value="NAD(P)-binding Rossmann-fold domains"/>
    <property type="match status" value="1"/>
</dbReference>
<dbReference type="InterPro" id="IPR002347">
    <property type="entry name" value="SDR_fam"/>
</dbReference>
<dbReference type="InterPro" id="IPR020904">
    <property type="entry name" value="Sc_DH/Rdtase_CS"/>
</dbReference>
<dbReference type="AlphaFoldDB" id="A0A0R1VJ66"/>
<dbReference type="EMBL" id="AZFN01000014">
    <property type="protein sequence ID" value="KRM01932.1"/>
    <property type="molecule type" value="Genomic_DNA"/>
</dbReference>
<keyword evidence="2" id="KW-0560">Oxidoreductase</keyword>
<evidence type="ECO:0000256" key="3">
    <source>
        <dbReference type="RuleBase" id="RU000363"/>
    </source>
</evidence>
<accession>A0A0R1VJ66</accession>
<dbReference type="PANTHER" id="PTHR42879:SF2">
    <property type="entry name" value="3-OXOACYL-[ACYL-CARRIER-PROTEIN] REDUCTASE FABG"/>
    <property type="match status" value="1"/>
</dbReference>
<evidence type="ECO:0000256" key="2">
    <source>
        <dbReference type="ARBA" id="ARBA00023002"/>
    </source>
</evidence>
<gene>
    <name evidence="4" type="ORF">FC60_GL000415</name>
</gene>
<dbReference type="FunFam" id="3.40.50.720:FF:000173">
    <property type="entry name" value="3-oxoacyl-[acyl-carrier protein] reductase"/>
    <property type="match status" value="1"/>
</dbReference>
<dbReference type="Gene3D" id="3.40.50.720">
    <property type="entry name" value="NAD(P)-binding Rossmann-like Domain"/>
    <property type="match status" value="1"/>
</dbReference>
<dbReference type="PRINTS" id="PR00080">
    <property type="entry name" value="SDRFAMILY"/>
</dbReference>
<dbReference type="GO" id="GO:0032787">
    <property type="term" value="P:monocarboxylic acid metabolic process"/>
    <property type="evidence" value="ECO:0007669"/>
    <property type="project" value="UniProtKB-ARBA"/>
</dbReference>
<name>A0A0R1VJ66_9LACO</name>
<organism evidence="4 5">
    <name type="scientific">Limosilactobacillus gastricus DSM 16045</name>
    <dbReference type="NCBI Taxonomy" id="1423749"/>
    <lineage>
        <taxon>Bacteria</taxon>
        <taxon>Bacillati</taxon>
        <taxon>Bacillota</taxon>
        <taxon>Bacilli</taxon>
        <taxon>Lactobacillales</taxon>
        <taxon>Lactobacillaceae</taxon>
        <taxon>Limosilactobacillus</taxon>
    </lineage>
</organism>
<dbReference type="PATRIC" id="fig|1423749.3.peg.417"/>